<proteinExistence type="inferred from homology"/>
<evidence type="ECO:0000256" key="1">
    <source>
        <dbReference type="ARBA" id="ARBA00093462"/>
    </source>
</evidence>
<feature type="region of interest" description="Disordered" evidence="2">
    <location>
        <begin position="87"/>
        <end position="121"/>
    </location>
</feature>
<dbReference type="InterPro" id="IPR053162">
    <property type="entry name" value="DnaD"/>
</dbReference>
<dbReference type="KEGG" id="ruj:E5Z56_00185"/>
<dbReference type="PIRSF" id="PIRSF033722">
    <property type="entry name" value="DnaD_CA_C3587_prd"/>
    <property type="match status" value="1"/>
</dbReference>
<evidence type="ECO:0000313" key="4">
    <source>
        <dbReference type="EMBL" id="QCT05877.1"/>
    </source>
</evidence>
<sequence>MLIELNLGKWGSIFPVPNSVVDEDIKLATENQLKVLLYVLRHNGDTLTEEILSDKLGINSDDVTDALNFWVSREVLSNTYDLPLRDTASVQKPKVQPARETVSRNTPPRTNAPNPTVNQVQQNPIPINQGSVNQKPVNNTVQNVETVKEVKKPRPLSRQQKPDSVFVAQRLKEDKQLAELLEEVQNVFGKPISSGDIATLVMLHETDGLPCEVLMMLVYYCHSIGKDNMRYIEKMGVEWAANDITTLERADERIANMQTYGESWKRVSQIIGMYNSGYPTKAQQENSNRWVNEWKFSDEMIKEAYERCVNHKNKFNISYTNGILKNWHKNGITTLQELRDFEEKKSITNSTNKNQEKQAVSYDIDSYEDFSMFD</sequence>
<dbReference type="PANTHER" id="PTHR37293:SF5">
    <property type="entry name" value="DNA REPLICATION PROTEIN"/>
    <property type="match status" value="1"/>
</dbReference>
<gene>
    <name evidence="4" type="ORF">E5Z56_00185</name>
</gene>
<dbReference type="OrthoDB" id="1652900at2"/>
<feature type="compositionally biased region" description="Low complexity" evidence="2">
    <location>
        <begin position="105"/>
        <end position="121"/>
    </location>
</feature>
<dbReference type="NCBIfam" id="TIGR01446">
    <property type="entry name" value="DnaD_dom"/>
    <property type="match status" value="2"/>
</dbReference>
<feature type="domain" description="DnaB/C C-terminal" evidence="3">
    <location>
        <begin position="276"/>
        <end position="341"/>
    </location>
</feature>
<dbReference type="InterPro" id="IPR034829">
    <property type="entry name" value="DnaD-like_sf"/>
</dbReference>
<dbReference type="SUPFAM" id="SSF158499">
    <property type="entry name" value="DnaD domain-like"/>
    <property type="match status" value="2"/>
</dbReference>
<dbReference type="Pfam" id="PF07261">
    <property type="entry name" value="DnaB_2"/>
    <property type="match status" value="2"/>
</dbReference>
<dbReference type="Proteomes" id="UP000301475">
    <property type="component" value="Chromosome"/>
</dbReference>
<protein>
    <submittedName>
        <fullName evidence="4">DnaD domain protein</fullName>
    </submittedName>
</protein>
<dbReference type="EMBL" id="CP039381">
    <property type="protein sequence ID" value="QCT05877.1"/>
    <property type="molecule type" value="Genomic_DNA"/>
</dbReference>
<organism evidence="4 5">
    <name type="scientific">Ruminococcus bovis</name>
    <dbReference type="NCBI Taxonomy" id="2564099"/>
    <lineage>
        <taxon>Bacteria</taxon>
        <taxon>Bacillati</taxon>
        <taxon>Bacillota</taxon>
        <taxon>Clostridia</taxon>
        <taxon>Eubacteriales</taxon>
        <taxon>Oscillospiraceae</taxon>
        <taxon>Ruminococcus</taxon>
    </lineage>
</organism>
<dbReference type="InterPro" id="IPR006343">
    <property type="entry name" value="DnaB/C_C"/>
</dbReference>
<accession>A0A4P8XSX2</accession>
<dbReference type="AlphaFoldDB" id="A0A4P8XSX2"/>
<keyword evidence="5" id="KW-1185">Reference proteome</keyword>
<dbReference type="InterPro" id="IPR017019">
    <property type="entry name" value="DNA_replication_prd_bac"/>
</dbReference>
<evidence type="ECO:0000313" key="5">
    <source>
        <dbReference type="Proteomes" id="UP000301475"/>
    </source>
</evidence>
<dbReference type="RefSeq" id="WP_138155984.1">
    <property type="nucleotide sequence ID" value="NZ_CP039381.1"/>
</dbReference>
<feature type="domain" description="DnaB/C C-terminal" evidence="3">
    <location>
        <begin position="182"/>
        <end position="253"/>
    </location>
</feature>
<evidence type="ECO:0000259" key="3">
    <source>
        <dbReference type="Pfam" id="PF07261"/>
    </source>
</evidence>
<comment type="similarity">
    <text evidence="1">Belongs to the DnaB/DnaD family.</text>
</comment>
<dbReference type="Gene3D" id="1.10.10.630">
    <property type="entry name" value="DnaD domain-like"/>
    <property type="match status" value="2"/>
</dbReference>
<reference evidence="4 5" key="1">
    <citation type="submission" date="2019-04" db="EMBL/GenBank/DDBJ databases">
        <authorList>
            <person name="Embree M."/>
            <person name="Gaffney J.R."/>
        </authorList>
    </citation>
    <scope>NUCLEOTIDE SEQUENCE [LARGE SCALE GENOMIC DNA]</scope>
    <source>
        <strain evidence="4 5">JE7A12</strain>
    </source>
</reference>
<evidence type="ECO:0000256" key="2">
    <source>
        <dbReference type="SAM" id="MobiDB-lite"/>
    </source>
</evidence>
<name>A0A4P8XSX2_9FIRM</name>
<dbReference type="PANTHER" id="PTHR37293">
    <property type="entry name" value="PHAGE REPLICATION PROTEIN-RELATED"/>
    <property type="match status" value="1"/>
</dbReference>